<dbReference type="EMBL" id="GAIX01001788">
    <property type="protein sequence ID" value="JAA90772.1"/>
    <property type="molecule type" value="Transcribed_RNA"/>
</dbReference>
<proteinExistence type="predicted"/>
<accession>S4PZC3</accession>
<protein>
    <submittedName>
        <fullName evidence="1">Uncharacterized protein</fullName>
    </submittedName>
</protein>
<reference evidence="1" key="1">
    <citation type="journal article" date="2013" name="BMC Genomics">
        <title>Unscrambling butterfly oogenesis.</title>
        <authorList>
            <person name="Carter J.M."/>
            <person name="Baker S.C."/>
            <person name="Pink R."/>
            <person name="Carter D.R."/>
            <person name="Collins A."/>
            <person name="Tomlin J."/>
            <person name="Gibbs M."/>
            <person name="Breuker C.J."/>
        </authorList>
    </citation>
    <scope>NUCLEOTIDE SEQUENCE</scope>
    <source>
        <tissue evidence="1">Ovary</tissue>
    </source>
</reference>
<organism evidence="1">
    <name type="scientific">Pararge aegeria</name>
    <name type="common">speckled wood butterfly</name>
    <dbReference type="NCBI Taxonomy" id="116150"/>
    <lineage>
        <taxon>Eukaryota</taxon>
        <taxon>Metazoa</taxon>
        <taxon>Ecdysozoa</taxon>
        <taxon>Arthropoda</taxon>
        <taxon>Hexapoda</taxon>
        <taxon>Insecta</taxon>
        <taxon>Pterygota</taxon>
        <taxon>Neoptera</taxon>
        <taxon>Endopterygota</taxon>
        <taxon>Lepidoptera</taxon>
        <taxon>Glossata</taxon>
        <taxon>Ditrysia</taxon>
        <taxon>Papilionoidea</taxon>
        <taxon>Nymphalidae</taxon>
        <taxon>Satyrinae</taxon>
        <taxon>Satyrini</taxon>
        <taxon>Parargina</taxon>
        <taxon>Pararge</taxon>
    </lineage>
</organism>
<sequence>MADGCYWLTGRYRPLKTYTDAYKRKRRKNLRVRILPRGQLSKNTNSITPVSRLTHASIRTYCINDKLPYSVLYKVLSCITKRRKATV</sequence>
<evidence type="ECO:0000313" key="1">
    <source>
        <dbReference type="EMBL" id="JAA90772.1"/>
    </source>
</evidence>
<reference evidence="1" key="2">
    <citation type="submission" date="2013-05" db="EMBL/GenBank/DDBJ databases">
        <authorList>
            <person name="Carter J.-M."/>
            <person name="Baker S.C."/>
            <person name="Pink R."/>
            <person name="Carter D.R.F."/>
            <person name="Collins A."/>
            <person name="Tomlin J."/>
            <person name="Gibbs M."/>
            <person name="Breuker C.J."/>
        </authorList>
    </citation>
    <scope>NUCLEOTIDE SEQUENCE</scope>
    <source>
        <tissue evidence="1">Ovary</tissue>
    </source>
</reference>
<dbReference type="AlphaFoldDB" id="S4PZC3"/>
<name>S4PZC3_9NEOP</name>